<keyword evidence="6" id="KW-1185">Reference proteome</keyword>
<protein>
    <submittedName>
        <fullName evidence="5">Lamin-like protein</fullName>
    </submittedName>
</protein>
<dbReference type="SUPFAM" id="SSF49503">
    <property type="entry name" value="Cupredoxins"/>
    <property type="match status" value="1"/>
</dbReference>
<evidence type="ECO:0000313" key="6">
    <source>
        <dbReference type="Proteomes" id="UP000516437"/>
    </source>
</evidence>
<keyword evidence="2" id="KW-0472">Membrane</keyword>
<dbReference type="Proteomes" id="UP000516437">
    <property type="component" value="Chromosome 3"/>
</dbReference>
<dbReference type="GO" id="GO:0005886">
    <property type="term" value="C:plasma membrane"/>
    <property type="evidence" value="ECO:0007669"/>
    <property type="project" value="TreeGrafter"/>
</dbReference>
<reference evidence="5 6" key="1">
    <citation type="journal article" date="2019" name="Plant Biotechnol. J.">
        <title>The red bayberry genome and genetic basis of sex determination.</title>
        <authorList>
            <person name="Jia H.M."/>
            <person name="Jia H.J."/>
            <person name="Cai Q.L."/>
            <person name="Wang Y."/>
            <person name="Zhao H.B."/>
            <person name="Yang W.F."/>
            <person name="Wang G.Y."/>
            <person name="Li Y.H."/>
            <person name="Zhan D.L."/>
            <person name="Shen Y.T."/>
            <person name="Niu Q.F."/>
            <person name="Chang L."/>
            <person name="Qiu J."/>
            <person name="Zhao L."/>
            <person name="Xie H.B."/>
            <person name="Fu W.Y."/>
            <person name="Jin J."/>
            <person name="Li X.W."/>
            <person name="Jiao Y."/>
            <person name="Zhou C.C."/>
            <person name="Tu T."/>
            <person name="Chai C.Y."/>
            <person name="Gao J.L."/>
            <person name="Fan L.J."/>
            <person name="van de Weg E."/>
            <person name="Wang J.Y."/>
            <person name="Gao Z.S."/>
        </authorList>
    </citation>
    <scope>NUCLEOTIDE SEQUENCE [LARGE SCALE GENOMIC DNA]</scope>
    <source>
        <tissue evidence="5">Leaves</tissue>
    </source>
</reference>
<feature type="signal peptide" evidence="3">
    <location>
        <begin position="1"/>
        <end position="22"/>
    </location>
</feature>
<feature type="compositionally biased region" description="Pro residues" evidence="1">
    <location>
        <begin position="160"/>
        <end position="174"/>
    </location>
</feature>
<dbReference type="InterPro" id="IPR039391">
    <property type="entry name" value="Phytocyanin-like"/>
</dbReference>
<keyword evidence="2" id="KW-0812">Transmembrane</keyword>
<dbReference type="FunFam" id="2.60.40.420:FF:000048">
    <property type="entry name" value="Early nodulin-like protein 18"/>
    <property type="match status" value="1"/>
</dbReference>
<accession>A0A6A1W0S7</accession>
<evidence type="ECO:0000313" key="5">
    <source>
        <dbReference type="EMBL" id="KAB1218849.1"/>
    </source>
</evidence>
<keyword evidence="2" id="KW-1133">Transmembrane helix</keyword>
<dbReference type="PANTHER" id="PTHR33021:SF213">
    <property type="entry name" value="OS12G0454600 PROTEIN"/>
    <property type="match status" value="1"/>
</dbReference>
<feature type="chain" id="PRO_5025506216" evidence="3">
    <location>
        <begin position="23"/>
        <end position="221"/>
    </location>
</feature>
<dbReference type="InterPro" id="IPR003245">
    <property type="entry name" value="Phytocyanin_dom"/>
</dbReference>
<organism evidence="5 6">
    <name type="scientific">Morella rubra</name>
    <name type="common">Chinese bayberry</name>
    <dbReference type="NCBI Taxonomy" id="262757"/>
    <lineage>
        <taxon>Eukaryota</taxon>
        <taxon>Viridiplantae</taxon>
        <taxon>Streptophyta</taxon>
        <taxon>Embryophyta</taxon>
        <taxon>Tracheophyta</taxon>
        <taxon>Spermatophyta</taxon>
        <taxon>Magnoliopsida</taxon>
        <taxon>eudicotyledons</taxon>
        <taxon>Gunneridae</taxon>
        <taxon>Pentapetalae</taxon>
        <taxon>rosids</taxon>
        <taxon>fabids</taxon>
        <taxon>Fagales</taxon>
        <taxon>Myricaceae</taxon>
        <taxon>Morella</taxon>
    </lineage>
</organism>
<comment type="caution">
    <text evidence="5">The sequence shown here is derived from an EMBL/GenBank/DDBJ whole genome shotgun (WGS) entry which is preliminary data.</text>
</comment>
<dbReference type="OrthoDB" id="688954at2759"/>
<dbReference type="InterPro" id="IPR008972">
    <property type="entry name" value="Cupredoxin"/>
</dbReference>
<dbReference type="Gene3D" id="2.60.40.420">
    <property type="entry name" value="Cupredoxins - blue copper proteins"/>
    <property type="match status" value="1"/>
</dbReference>
<evidence type="ECO:0000256" key="2">
    <source>
        <dbReference type="SAM" id="Phobius"/>
    </source>
</evidence>
<dbReference type="PANTHER" id="PTHR33021">
    <property type="entry name" value="BLUE COPPER PROTEIN"/>
    <property type="match status" value="1"/>
</dbReference>
<proteinExistence type="predicted"/>
<dbReference type="Pfam" id="PF02298">
    <property type="entry name" value="Cu_bind_like"/>
    <property type="match status" value="1"/>
</dbReference>
<dbReference type="PROSITE" id="PS51485">
    <property type="entry name" value="PHYTOCYANIN"/>
    <property type="match status" value="1"/>
</dbReference>
<dbReference type="AlphaFoldDB" id="A0A6A1W0S7"/>
<gene>
    <name evidence="5" type="ORF">CJ030_MR3G018274</name>
</gene>
<evidence type="ECO:0000256" key="3">
    <source>
        <dbReference type="SAM" id="SignalP"/>
    </source>
</evidence>
<feature type="transmembrane region" description="Helical" evidence="2">
    <location>
        <begin position="192"/>
        <end position="215"/>
    </location>
</feature>
<evidence type="ECO:0000259" key="4">
    <source>
        <dbReference type="PROSITE" id="PS51485"/>
    </source>
</evidence>
<keyword evidence="3" id="KW-0732">Signal</keyword>
<feature type="region of interest" description="Disordered" evidence="1">
    <location>
        <begin position="155"/>
        <end position="189"/>
    </location>
</feature>
<name>A0A6A1W0S7_9ROSI</name>
<evidence type="ECO:0000256" key="1">
    <source>
        <dbReference type="SAM" id="MobiDB-lite"/>
    </source>
</evidence>
<sequence>MATATMGNLLAVIGLLISAATAASSPPATVYTNHTVGGAAGWFFNVTSNTSATNYSAWAATQTFNLGDFLIFNTDSNSSVIQTYSNTTYLSCTIDDAQSNDTFQYDGGETKFGEPLTVAVPLTKEGTNYYFSDGDDGGQCQHGMAFTIQVQHGLGLPPSLNQPPPPPYTEPPGPDSAQSPPITIPQTPPSGAFSLGTSVSTVFLALLYLLTFLVVSNALHF</sequence>
<dbReference type="GO" id="GO:0009055">
    <property type="term" value="F:electron transfer activity"/>
    <property type="evidence" value="ECO:0007669"/>
    <property type="project" value="InterPro"/>
</dbReference>
<dbReference type="EMBL" id="RXIC02000021">
    <property type="protein sequence ID" value="KAB1218849.1"/>
    <property type="molecule type" value="Genomic_DNA"/>
</dbReference>
<feature type="domain" description="Phytocyanin" evidence="4">
    <location>
        <begin position="32"/>
        <end position="152"/>
    </location>
</feature>